<dbReference type="EMBL" id="BMAT01006054">
    <property type="protein sequence ID" value="GFS05255.1"/>
    <property type="molecule type" value="Genomic_DNA"/>
</dbReference>
<dbReference type="Proteomes" id="UP000762676">
    <property type="component" value="Unassembled WGS sequence"/>
</dbReference>
<accession>A0AAV4I5Q8</accession>
<evidence type="ECO:0000313" key="1">
    <source>
        <dbReference type="EMBL" id="GFS05255.1"/>
    </source>
</evidence>
<comment type="caution">
    <text evidence="1">The sequence shown here is derived from an EMBL/GenBank/DDBJ whole genome shotgun (WGS) entry which is preliminary data.</text>
</comment>
<keyword evidence="2" id="KW-1185">Reference proteome</keyword>
<protein>
    <submittedName>
        <fullName evidence="1">Pol protein</fullName>
    </submittedName>
</protein>
<reference evidence="1 2" key="1">
    <citation type="journal article" date="2021" name="Elife">
        <title>Chloroplast acquisition without the gene transfer in kleptoplastic sea slugs, Plakobranchus ocellatus.</title>
        <authorList>
            <person name="Maeda T."/>
            <person name="Takahashi S."/>
            <person name="Yoshida T."/>
            <person name="Shimamura S."/>
            <person name="Takaki Y."/>
            <person name="Nagai Y."/>
            <person name="Toyoda A."/>
            <person name="Suzuki Y."/>
            <person name="Arimoto A."/>
            <person name="Ishii H."/>
            <person name="Satoh N."/>
            <person name="Nishiyama T."/>
            <person name="Hasebe M."/>
            <person name="Maruyama T."/>
            <person name="Minagawa J."/>
            <person name="Obokata J."/>
            <person name="Shigenobu S."/>
        </authorList>
    </citation>
    <scope>NUCLEOTIDE SEQUENCE [LARGE SCALE GENOMIC DNA]</scope>
</reference>
<sequence length="282" mass="32398">MDRYLLRSGSSKRWTTRQYRQDVPPQYHQSELETRKNLKSLEKCPHCSNLKKDKDPKELKSYRPISLTSCMGKEVRCNKALYADGLVIWHTHRYARQSARYINLDLEPYQKYCDTWKITISTSNKTSYSVFTLSSKVTKQNLNIRLSDQQLKKEEHPNYLGVQLDPRLNLKNTCSKPQKEDHEKTVSDQTPRQHLMGIRYGHPEISLPGLYGSVFKATVNAGYGVYTCFQDGTSREIYGACEETCSNYEAEAIGIQSALGLLNTTPNKYPTAKKNAVIFFDS</sequence>
<organism evidence="1 2">
    <name type="scientific">Elysia marginata</name>
    <dbReference type="NCBI Taxonomy" id="1093978"/>
    <lineage>
        <taxon>Eukaryota</taxon>
        <taxon>Metazoa</taxon>
        <taxon>Spiralia</taxon>
        <taxon>Lophotrochozoa</taxon>
        <taxon>Mollusca</taxon>
        <taxon>Gastropoda</taxon>
        <taxon>Heterobranchia</taxon>
        <taxon>Euthyneura</taxon>
        <taxon>Panpulmonata</taxon>
        <taxon>Sacoglossa</taxon>
        <taxon>Placobranchoidea</taxon>
        <taxon>Plakobranchidae</taxon>
        <taxon>Elysia</taxon>
    </lineage>
</organism>
<evidence type="ECO:0000313" key="2">
    <source>
        <dbReference type="Proteomes" id="UP000762676"/>
    </source>
</evidence>
<dbReference type="AlphaFoldDB" id="A0AAV4I5Q8"/>
<gene>
    <name evidence="1" type="ORF">ElyMa_002933400</name>
</gene>
<name>A0AAV4I5Q8_9GAST</name>
<proteinExistence type="predicted"/>